<evidence type="ECO:0000313" key="3">
    <source>
        <dbReference type="Proteomes" id="UP000346198"/>
    </source>
</evidence>
<dbReference type="PANTHER" id="PTHR33678">
    <property type="entry name" value="BLL1576 PROTEIN"/>
    <property type="match status" value="1"/>
</dbReference>
<sequence>MLFEWHASRAATCFDSMLPDYAGLLQTDGYGAYPAWLNDKKHAEEKAAIIHAACWAHARRKFKEVPPATRPRKIS</sequence>
<evidence type="ECO:0000259" key="1">
    <source>
        <dbReference type="Pfam" id="PF03050"/>
    </source>
</evidence>
<accession>A0A6C2UJB1</accession>
<dbReference type="InterPro" id="IPR004291">
    <property type="entry name" value="Transposase_IS66_central"/>
</dbReference>
<dbReference type="EMBL" id="CAAHFH010000001">
    <property type="protein sequence ID" value="VGO19501.1"/>
    <property type="molecule type" value="Genomic_DNA"/>
</dbReference>
<reference evidence="2 3" key="1">
    <citation type="submission" date="2019-04" db="EMBL/GenBank/DDBJ databases">
        <authorList>
            <person name="Van Vliet M D."/>
        </authorList>
    </citation>
    <scope>NUCLEOTIDE SEQUENCE [LARGE SCALE GENOMIC DNA]</scope>
    <source>
        <strain evidence="2 3">F21</strain>
    </source>
</reference>
<feature type="domain" description="Transposase IS66 central" evidence="1">
    <location>
        <begin position="2"/>
        <end position="67"/>
    </location>
</feature>
<dbReference type="PANTHER" id="PTHR33678:SF1">
    <property type="entry name" value="BLL1576 PROTEIN"/>
    <property type="match status" value="1"/>
</dbReference>
<dbReference type="InterPro" id="IPR052344">
    <property type="entry name" value="Transposase-related"/>
</dbReference>
<evidence type="ECO:0000313" key="2">
    <source>
        <dbReference type="EMBL" id="VGO19501.1"/>
    </source>
</evidence>
<gene>
    <name evidence="2" type="ORF">SCARR_01560</name>
</gene>
<dbReference type="Pfam" id="PF03050">
    <property type="entry name" value="DDE_Tnp_IS66"/>
    <property type="match status" value="1"/>
</dbReference>
<keyword evidence="3" id="KW-1185">Reference proteome</keyword>
<proteinExistence type="predicted"/>
<organism evidence="2 3">
    <name type="scientific">Pontiella sulfatireligans</name>
    <dbReference type="NCBI Taxonomy" id="2750658"/>
    <lineage>
        <taxon>Bacteria</taxon>
        <taxon>Pseudomonadati</taxon>
        <taxon>Kiritimatiellota</taxon>
        <taxon>Kiritimatiellia</taxon>
        <taxon>Kiritimatiellales</taxon>
        <taxon>Pontiellaceae</taxon>
        <taxon>Pontiella</taxon>
    </lineage>
</organism>
<dbReference type="AlphaFoldDB" id="A0A6C2UJB1"/>
<name>A0A6C2UJB1_9BACT</name>
<dbReference type="Proteomes" id="UP000346198">
    <property type="component" value="Unassembled WGS sequence"/>
</dbReference>
<protein>
    <recommendedName>
        <fullName evidence="1">Transposase IS66 central domain-containing protein</fullName>
    </recommendedName>
</protein>